<organism evidence="2 3">
    <name type="scientific">Camellia sinensis var. sinensis</name>
    <name type="common">China tea</name>
    <dbReference type="NCBI Taxonomy" id="542762"/>
    <lineage>
        <taxon>Eukaryota</taxon>
        <taxon>Viridiplantae</taxon>
        <taxon>Streptophyta</taxon>
        <taxon>Embryophyta</taxon>
        <taxon>Tracheophyta</taxon>
        <taxon>Spermatophyta</taxon>
        <taxon>Magnoliopsida</taxon>
        <taxon>eudicotyledons</taxon>
        <taxon>Gunneridae</taxon>
        <taxon>Pentapetalae</taxon>
        <taxon>asterids</taxon>
        <taxon>Ericales</taxon>
        <taxon>Theaceae</taxon>
        <taxon>Camellia</taxon>
    </lineage>
</organism>
<name>A0A4S4ERZ3_CAMSN</name>
<keyword evidence="1" id="KW-0812">Transmembrane</keyword>
<feature type="transmembrane region" description="Helical" evidence="1">
    <location>
        <begin position="106"/>
        <end position="124"/>
    </location>
</feature>
<gene>
    <name evidence="2" type="ORF">TEA_019029</name>
</gene>
<dbReference type="Proteomes" id="UP000306102">
    <property type="component" value="Unassembled WGS sequence"/>
</dbReference>
<sequence length="416" mass="45159">MNHVCLESSHRTGWYSSLGSHRTSSLGKRKGEGVRAVGQWLWEGVAVVLERDCSGLLVWRKGCRGSSRWRGEVVLVRRVSREVAVVIGRNGSKLESTTSGIEAESTVNYALLFYCNIVLLLVWLDKMAASLVVASAIELLCCATAGLASAMFCTTLICWSNGEILVGCCWAEAGCKSWFEIWLQVLGWAASILRLDISLNKAQFDGNRLGPDNAKVSSVEEVNPIEEGEASNSIDDESSPTAAMASSSSLSINNALQKQNRIRQKAEATVQLGKTLGLVMNVNETEAEAMKRNGCCFIGDALLGLLLIHFAWIAIDGCCFIGDAFYLRSKGGSAGLQSCTDVACVNKALILKIDEFIPVPPLCSTMVTRRTGRDRAATEVEGMSYSTEVKRWCETATPASRTVAAALRRQRGKVRE</sequence>
<dbReference type="AlphaFoldDB" id="A0A4S4ERZ3"/>
<dbReference type="EMBL" id="SDRB02002341">
    <property type="protein sequence ID" value="THG19608.1"/>
    <property type="molecule type" value="Genomic_DNA"/>
</dbReference>
<evidence type="ECO:0000313" key="2">
    <source>
        <dbReference type="EMBL" id="THG19608.1"/>
    </source>
</evidence>
<reference evidence="2 3" key="1">
    <citation type="journal article" date="2018" name="Proc. Natl. Acad. Sci. U.S.A.">
        <title>Draft genome sequence of Camellia sinensis var. sinensis provides insights into the evolution of the tea genome and tea quality.</title>
        <authorList>
            <person name="Wei C."/>
            <person name="Yang H."/>
            <person name="Wang S."/>
            <person name="Zhao J."/>
            <person name="Liu C."/>
            <person name="Gao L."/>
            <person name="Xia E."/>
            <person name="Lu Y."/>
            <person name="Tai Y."/>
            <person name="She G."/>
            <person name="Sun J."/>
            <person name="Cao H."/>
            <person name="Tong W."/>
            <person name="Gao Q."/>
            <person name="Li Y."/>
            <person name="Deng W."/>
            <person name="Jiang X."/>
            <person name="Wang W."/>
            <person name="Chen Q."/>
            <person name="Zhang S."/>
            <person name="Li H."/>
            <person name="Wu J."/>
            <person name="Wang P."/>
            <person name="Li P."/>
            <person name="Shi C."/>
            <person name="Zheng F."/>
            <person name="Jian J."/>
            <person name="Huang B."/>
            <person name="Shan D."/>
            <person name="Shi M."/>
            <person name="Fang C."/>
            <person name="Yue Y."/>
            <person name="Li F."/>
            <person name="Li D."/>
            <person name="Wei S."/>
            <person name="Han B."/>
            <person name="Jiang C."/>
            <person name="Yin Y."/>
            <person name="Xia T."/>
            <person name="Zhang Z."/>
            <person name="Bennetzen J.L."/>
            <person name="Zhao S."/>
            <person name="Wan X."/>
        </authorList>
    </citation>
    <scope>NUCLEOTIDE SEQUENCE [LARGE SCALE GENOMIC DNA]</scope>
    <source>
        <strain evidence="3">cv. Shuchazao</strain>
        <tissue evidence="2">Leaf</tissue>
    </source>
</reference>
<comment type="caution">
    <text evidence="2">The sequence shown here is derived from an EMBL/GenBank/DDBJ whole genome shotgun (WGS) entry which is preliminary data.</text>
</comment>
<feature type="transmembrane region" description="Helical" evidence="1">
    <location>
        <begin position="131"/>
        <end position="152"/>
    </location>
</feature>
<evidence type="ECO:0000256" key="1">
    <source>
        <dbReference type="SAM" id="Phobius"/>
    </source>
</evidence>
<protein>
    <submittedName>
        <fullName evidence="2">Uncharacterized protein</fullName>
    </submittedName>
</protein>
<accession>A0A4S4ERZ3</accession>
<feature type="transmembrane region" description="Helical" evidence="1">
    <location>
        <begin position="301"/>
        <end position="327"/>
    </location>
</feature>
<keyword evidence="3" id="KW-1185">Reference proteome</keyword>
<keyword evidence="1" id="KW-1133">Transmembrane helix</keyword>
<keyword evidence="1" id="KW-0472">Membrane</keyword>
<proteinExistence type="predicted"/>
<evidence type="ECO:0000313" key="3">
    <source>
        <dbReference type="Proteomes" id="UP000306102"/>
    </source>
</evidence>